<comment type="caution">
    <text evidence="11">The sequence shown here is derived from an EMBL/GenBank/DDBJ whole genome shotgun (WGS) entry which is preliminary data.</text>
</comment>
<evidence type="ECO:0000256" key="7">
    <source>
        <dbReference type="ARBA" id="ARBA00022884"/>
    </source>
</evidence>
<dbReference type="InterPro" id="IPR043502">
    <property type="entry name" value="DNA/RNA_pol_sf"/>
</dbReference>
<keyword evidence="6" id="KW-0378">Hydrolase</keyword>
<dbReference type="Pfam" id="PF17921">
    <property type="entry name" value="Integrase_H2C2"/>
    <property type="match status" value="1"/>
</dbReference>
<dbReference type="GO" id="GO:0003964">
    <property type="term" value="F:RNA-directed DNA polymerase activity"/>
    <property type="evidence" value="ECO:0007669"/>
    <property type="project" value="UniProtKB-KW"/>
</dbReference>
<dbReference type="PANTHER" id="PTHR37984">
    <property type="entry name" value="PROTEIN CBG26694"/>
    <property type="match status" value="1"/>
</dbReference>
<dbReference type="InterPro" id="IPR012337">
    <property type="entry name" value="RNaseH-like_sf"/>
</dbReference>
<keyword evidence="2" id="KW-0808">Transferase</keyword>
<dbReference type="Pfam" id="PF17917">
    <property type="entry name" value="RT_RNaseH"/>
    <property type="match status" value="1"/>
</dbReference>
<keyword evidence="3" id="KW-0548">Nucleotidyltransferase</keyword>
<proteinExistence type="predicted"/>
<dbReference type="InterPro" id="IPR041373">
    <property type="entry name" value="RT_RNaseH"/>
</dbReference>
<dbReference type="SUPFAM" id="SSF54160">
    <property type="entry name" value="Chromo domain-like"/>
    <property type="match status" value="1"/>
</dbReference>
<sequence>MSKKLSPPECNYEIYNKELLAIVRCLEEWDSVLRSVPKFEIITDHKNLKHFTTTRKLTERQMRWSEFVSRFHFTIHYRPGSQNSMADALSRREQDLPSDAADTRRTNREHRILDPKILIDHDETVHGTIRASVVKVLPLRAVLNTPDASPELSLDELWRTSALADEQLQALTNAFRGRRWVPQSETLRTRIMQETQDSRMTGHPGREQLYRIISREYYWPEISDNIRRFLRNCNRCSSVAAWKDRRKGLLKPLDVPERIWRDVAIDFAVDLPESKGCKNIMVIVDRLSNGVILESCDKIDTERVAEAFLRSPFDRMHGLPRSIVSDQGRQFTVKNYHHKFCNYPQEDWHDLLLHAEVAINVRDAVSTGIWASPRNPIEIAENIVTKLRDARDWAEASMASAKQDREDQANLSLKNMRTTGPSRTLDDRHARYEVLEVLGSQNCRLNAPLGIVGEDNELEWEIEEILDERPQGRGRQYLVKCVGYDRPSWTAGSALSETAALDRWEALGSGEGAYYVCDGLRPY</sequence>
<dbReference type="InterPro" id="IPR050951">
    <property type="entry name" value="Retrovirus_Pol_polyprotein"/>
</dbReference>
<dbReference type="InterPro" id="IPR001584">
    <property type="entry name" value="Integrase_cat-core"/>
</dbReference>
<dbReference type="GO" id="GO:0016787">
    <property type="term" value="F:hydrolase activity"/>
    <property type="evidence" value="ECO:0007669"/>
    <property type="project" value="UniProtKB-KW"/>
</dbReference>
<dbReference type="GO" id="GO:0015074">
    <property type="term" value="P:DNA integration"/>
    <property type="evidence" value="ECO:0007669"/>
    <property type="project" value="InterPro"/>
</dbReference>
<keyword evidence="7" id="KW-0694">RNA-binding</keyword>
<dbReference type="InterPro" id="IPR036397">
    <property type="entry name" value="RNaseH_sf"/>
</dbReference>
<keyword evidence="12" id="KW-1185">Reference proteome</keyword>
<organism evidence="11 12">
    <name type="scientific">Blastomyces percursus</name>
    <dbReference type="NCBI Taxonomy" id="1658174"/>
    <lineage>
        <taxon>Eukaryota</taxon>
        <taxon>Fungi</taxon>
        <taxon>Dikarya</taxon>
        <taxon>Ascomycota</taxon>
        <taxon>Pezizomycotina</taxon>
        <taxon>Eurotiomycetes</taxon>
        <taxon>Eurotiomycetidae</taxon>
        <taxon>Onygenales</taxon>
        <taxon>Ajellomycetaceae</taxon>
        <taxon>Blastomyces</taxon>
    </lineage>
</organism>
<dbReference type="Gene3D" id="2.40.50.40">
    <property type="match status" value="1"/>
</dbReference>
<dbReference type="OrthoDB" id="4177918at2759"/>
<evidence type="ECO:0000313" key="11">
    <source>
        <dbReference type="EMBL" id="OJD20433.1"/>
    </source>
</evidence>
<feature type="compositionally biased region" description="Basic and acidic residues" evidence="9">
    <location>
        <begin position="89"/>
        <end position="105"/>
    </location>
</feature>
<dbReference type="InterPro" id="IPR016197">
    <property type="entry name" value="Chromo-like_dom_sf"/>
</dbReference>
<dbReference type="InterPro" id="IPR041588">
    <property type="entry name" value="Integrase_H2C2"/>
</dbReference>
<dbReference type="CDD" id="cd09274">
    <property type="entry name" value="RNase_HI_RT_Ty3"/>
    <property type="match status" value="1"/>
</dbReference>
<evidence type="ECO:0000313" key="12">
    <source>
        <dbReference type="Proteomes" id="UP000242791"/>
    </source>
</evidence>
<feature type="domain" description="Integrase catalytic" evidence="10">
    <location>
        <begin position="252"/>
        <end position="343"/>
    </location>
</feature>
<keyword evidence="4" id="KW-0540">Nuclease</keyword>
<protein>
    <recommendedName>
        <fullName evidence="10">Integrase catalytic domain-containing protein</fullName>
    </recommendedName>
</protein>
<comment type="subunit">
    <text evidence="1">Component of the NuA4 histone acetyltransferase complex.</text>
</comment>
<dbReference type="Gene3D" id="1.10.340.70">
    <property type="match status" value="1"/>
</dbReference>
<dbReference type="GO" id="GO:0003723">
    <property type="term" value="F:RNA binding"/>
    <property type="evidence" value="ECO:0007669"/>
    <property type="project" value="UniProtKB-KW"/>
</dbReference>
<evidence type="ECO:0000256" key="2">
    <source>
        <dbReference type="ARBA" id="ARBA00022679"/>
    </source>
</evidence>
<evidence type="ECO:0000256" key="8">
    <source>
        <dbReference type="ARBA" id="ARBA00022918"/>
    </source>
</evidence>
<evidence type="ECO:0000256" key="5">
    <source>
        <dbReference type="ARBA" id="ARBA00022759"/>
    </source>
</evidence>
<evidence type="ECO:0000256" key="1">
    <source>
        <dbReference type="ARBA" id="ARBA00011353"/>
    </source>
</evidence>
<gene>
    <name evidence="11" type="ORF">ACJ73_08233</name>
</gene>
<keyword evidence="8" id="KW-0695">RNA-directed DNA polymerase</keyword>
<evidence type="ECO:0000256" key="9">
    <source>
        <dbReference type="SAM" id="MobiDB-lite"/>
    </source>
</evidence>
<dbReference type="Gene3D" id="3.30.420.10">
    <property type="entry name" value="Ribonuclease H-like superfamily/Ribonuclease H"/>
    <property type="match status" value="1"/>
</dbReference>
<reference evidence="11 12" key="1">
    <citation type="submission" date="2015-08" db="EMBL/GenBank/DDBJ databases">
        <title>Emmonsia species relationships and genome sequence.</title>
        <authorList>
            <person name="Cuomo C.A."/>
            <person name="Schwartz I.S."/>
            <person name="Kenyon C."/>
            <person name="De Hoog G.S."/>
            <person name="Govender N.P."/>
            <person name="Botha A."/>
            <person name="Moreno L."/>
            <person name="De Vries M."/>
            <person name="Munoz J.F."/>
            <person name="Stielow J.B."/>
        </authorList>
    </citation>
    <scope>NUCLEOTIDE SEQUENCE [LARGE SCALE GENOMIC DNA]</scope>
    <source>
        <strain evidence="11 12">EI222</strain>
    </source>
</reference>
<dbReference type="PROSITE" id="PS50994">
    <property type="entry name" value="INTEGRASE"/>
    <property type="match status" value="1"/>
</dbReference>
<dbReference type="SUPFAM" id="SSF56672">
    <property type="entry name" value="DNA/RNA polymerases"/>
    <property type="match status" value="1"/>
</dbReference>
<evidence type="ECO:0000256" key="4">
    <source>
        <dbReference type="ARBA" id="ARBA00022722"/>
    </source>
</evidence>
<dbReference type="PANTHER" id="PTHR37984:SF5">
    <property type="entry name" value="PROTEIN NYNRIN-LIKE"/>
    <property type="match status" value="1"/>
</dbReference>
<accession>A0A1J9PVP6</accession>
<dbReference type="GO" id="GO:0005634">
    <property type="term" value="C:nucleus"/>
    <property type="evidence" value="ECO:0007669"/>
    <property type="project" value="UniProtKB-ARBA"/>
</dbReference>
<feature type="region of interest" description="Disordered" evidence="9">
    <location>
        <begin position="84"/>
        <end position="105"/>
    </location>
</feature>
<dbReference type="EMBL" id="LGTZ01001876">
    <property type="protein sequence ID" value="OJD20433.1"/>
    <property type="molecule type" value="Genomic_DNA"/>
</dbReference>
<dbReference type="AlphaFoldDB" id="A0A1J9PVP6"/>
<dbReference type="STRING" id="1658174.A0A1J9PVP6"/>
<evidence type="ECO:0000256" key="6">
    <source>
        <dbReference type="ARBA" id="ARBA00022801"/>
    </source>
</evidence>
<keyword evidence="5" id="KW-0255">Endonuclease</keyword>
<name>A0A1J9PVP6_9EURO</name>
<dbReference type="VEuPathDB" id="FungiDB:ACJ73_08233"/>
<dbReference type="GO" id="GO:0004519">
    <property type="term" value="F:endonuclease activity"/>
    <property type="evidence" value="ECO:0007669"/>
    <property type="project" value="UniProtKB-KW"/>
</dbReference>
<evidence type="ECO:0000256" key="3">
    <source>
        <dbReference type="ARBA" id="ARBA00022695"/>
    </source>
</evidence>
<dbReference type="SUPFAM" id="SSF53098">
    <property type="entry name" value="Ribonuclease H-like"/>
    <property type="match status" value="1"/>
</dbReference>
<dbReference type="Proteomes" id="UP000242791">
    <property type="component" value="Unassembled WGS sequence"/>
</dbReference>
<evidence type="ECO:0000259" key="10">
    <source>
        <dbReference type="PROSITE" id="PS50994"/>
    </source>
</evidence>